<dbReference type="OrthoDB" id="5987936at2759"/>
<evidence type="ECO:0000256" key="6">
    <source>
        <dbReference type="ARBA" id="ARBA00023136"/>
    </source>
</evidence>
<proteinExistence type="inferred from homology"/>
<evidence type="ECO:0000256" key="3">
    <source>
        <dbReference type="ARBA" id="ARBA00022692"/>
    </source>
</evidence>
<keyword evidence="4 11" id="KW-1133">Transmembrane helix</keyword>
<dbReference type="CDD" id="cd00637">
    <property type="entry name" value="7tm_classA_rhodopsin-like"/>
    <property type="match status" value="1"/>
</dbReference>
<feature type="transmembrane region" description="Helical" evidence="11">
    <location>
        <begin position="187"/>
        <end position="214"/>
    </location>
</feature>
<evidence type="ECO:0000256" key="8">
    <source>
        <dbReference type="ARBA" id="ARBA00023224"/>
    </source>
</evidence>
<evidence type="ECO:0000256" key="7">
    <source>
        <dbReference type="ARBA" id="ARBA00023170"/>
    </source>
</evidence>
<gene>
    <name evidence="14" type="primary">LOC110982612</name>
</gene>
<protein>
    <submittedName>
        <fullName evidence="14">Melanopsin-like</fullName>
    </submittedName>
</protein>
<dbReference type="SUPFAM" id="SSF81321">
    <property type="entry name" value="Family A G protein-coupled receptor-like"/>
    <property type="match status" value="1"/>
</dbReference>
<dbReference type="Proteomes" id="UP000694845">
    <property type="component" value="Unplaced"/>
</dbReference>
<dbReference type="PANTHER" id="PTHR24228:SF72">
    <property type="entry name" value="G-PROTEIN COUPLED RECEPTORS FAMILY 1 PROFILE DOMAIN-CONTAINING PROTEIN"/>
    <property type="match status" value="1"/>
</dbReference>
<evidence type="ECO:0000256" key="11">
    <source>
        <dbReference type="SAM" id="Phobius"/>
    </source>
</evidence>
<dbReference type="InterPro" id="IPR000276">
    <property type="entry name" value="GPCR_Rhodpsn"/>
</dbReference>
<dbReference type="AlphaFoldDB" id="A0A8B7Z091"/>
<feature type="transmembrane region" description="Helical" evidence="11">
    <location>
        <begin position="277"/>
        <end position="295"/>
    </location>
</feature>
<evidence type="ECO:0000256" key="1">
    <source>
        <dbReference type="ARBA" id="ARBA00004651"/>
    </source>
</evidence>
<feature type="transmembrane region" description="Helical" evidence="11">
    <location>
        <begin position="140"/>
        <end position="161"/>
    </location>
</feature>
<reference evidence="14" key="1">
    <citation type="submission" date="2025-08" db="UniProtKB">
        <authorList>
            <consortium name="RefSeq"/>
        </authorList>
    </citation>
    <scope>IDENTIFICATION</scope>
</reference>
<evidence type="ECO:0000256" key="2">
    <source>
        <dbReference type="ARBA" id="ARBA00022475"/>
    </source>
</evidence>
<evidence type="ECO:0000256" key="9">
    <source>
        <dbReference type="RuleBase" id="RU000688"/>
    </source>
</evidence>
<dbReference type="PANTHER" id="PTHR24228">
    <property type="entry name" value="B2 BRADYKININ RECEPTOR/ANGIOTENSIN II RECEPTOR"/>
    <property type="match status" value="1"/>
</dbReference>
<keyword evidence="8 9" id="KW-0807">Transducer</keyword>
<evidence type="ECO:0000256" key="4">
    <source>
        <dbReference type="ARBA" id="ARBA00022989"/>
    </source>
</evidence>
<comment type="subcellular location">
    <subcellularLocation>
        <location evidence="1">Cell membrane</location>
        <topology evidence="1">Multi-pass membrane protein</topology>
    </subcellularLocation>
</comment>
<keyword evidence="3 9" id="KW-0812">Transmembrane</keyword>
<sequence>MNDSSLAEADDKPGIPDCERQILAATLIVSAIVGAVGNSLVIVAVGLSNNLRTATNAFVVSLAVADFTTCLFTPWQAVAILTADDWPIPGVRWVCTMADFVVVITIGCSVNNLALIAINRWVGITKSCSTTRRIYTSHKIALMVIFAWIVPLLLALTPVVADFGELSYAQIYRTSSSVRSNPHKDTYALLIASIFYPIQFTIIISSYISIFCYVRKTSNDTIKVANGNEAMRKTISKRQIDVTKNLLYVVLAFIVCLTPYFIALINSEDWSYRLGGWGAVILVCNSSVNPFIYAVSHPDFKEAFRYMKRCQKIPRSGAGRRNRPTKDLNSPKQGEPREHGV</sequence>
<dbReference type="RefSeq" id="XP_022096851.1">
    <property type="nucleotide sequence ID" value="XM_022241159.1"/>
</dbReference>
<evidence type="ECO:0000256" key="5">
    <source>
        <dbReference type="ARBA" id="ARBA00023040"/>
    </source>
</evidence>
<feature type="transmembrane region" description="Helical" evidence="11">
    <location>
        <begin position="57"/>
        <end position="77"/>
    </location>
</feature>
<dbReference type="PROSITE" id="PS50262">
    <property type="entry name" value="G_PROTEIN_RECEP_F1_2"/>
    <property type="match status" value="1"/>
</dbReference>
<keyword evidence="5 9" id="KW-0297">G-protein coupled receptor</keyword>
<comment type="similarity">
    <text evidence="9">Belongs to the G-protein coupled receptor 1 family.</text>
</comment>
<feature type="transmembrane region" description="Helical" evidence="11">
    <location>
        <begin position="22"/>
        <end position="45"/>
    </location>
</feature>
<dbReference type="Pfam" id="PF00001">
    <property type="entry name" value="7tm_1"/>
    <property type="match status" value="1"/>
</dbReference>
<feature type="transmembrane region" description="Helical" evidence="11">
    <location>
        <begin position="246"/>
        <end position="265"/>
    </location>
</feature>
<organism evidence="13 14">
    <name type="scientific">Acanthaster planci</name>
    <name type="common">Crown-of-thorns starfish</name>
    <dbReference type="NCBI Taxonomy" id="133434"/>
    <lineage>
        <taxon>Eukaryota</taxon>
        <taxon>Metazoa</taxon>
        <taxon>Echinodermata</taxon>
        <taxon>Eleutherozoa</taxon>
        <taxon>Asterozoa</taxon>
        <taxon>Asteroidea</taxon>
        <taxon>Valvatacea</taxon>
        <taxon>Valvatida</taxon>
        <taxon>Acanthasteridae</taxon>
        <taxon>Acanthaster</taxon>
    </lineage>
</organism>
<evidence type="ECO:0000313" key="14">
    <source>
        <dbReference type="RefSeq" id="XP_022096851.1"/>
    </source>
</evidence>
<dbReference type="PROSITE" id="PS00237">
    <property type="entry name" value="G_PROTEIN_RECEP_F1_1"/>
    <property type="match status" value="1"/>
</dbReference>
<accession>A0A8B7Z091</accession>
<dbReference type="OMA" id="ANPWNAR"/>
<dbReference type="GO" id="GO:0004930">
    <property type="term" value="F:G protein-coupled receptor activity"/>
    <property type="evidence" value="ECO:0007669"/>
    <property type="project" value="UniProtKB-KW"/>
</dbReference>
<dbReference type="InterPro" id="IPR017452">
    <property type="entry name" value="GPCR_Rhodpsn_7TM"/>
</dbReference>
<feature type="transmembrane region" description="Helical" evidence="11">
    <location>
        <begin position="97"/>
        <end position="119"/>
    </location>
</feature>
<dbReference type="GO" id="GO:0005886">
    <property type="term" value="C:plasma membrane"/>
    <property type="evidence" value="ECO:0007669"/>
    <property type="project" value="UniProtKB-SubCell"/>
</dbReference>
<keyword evidence="6 11" id="KW-0472">Membrane</keyword>
<keyword evidence="2" id="KW-1003">Cell membrane</keyword>
<evidence type="ECO:0000313" key="13">
    <source>
        <dbReference type="Proteomes" id="UP000694845"/>
    </source>
</evidence>
<dbReference type="Gene3D" id="1.20.1070.10">
    <property type="entry name" value="Rhodopsin 7-helix transmembrane proteins"/>
    <property type="match status" value="1"/>
</dbReference>
<dbReference type="GeneID" id="110982612"/>
<evidence type="ECO:0000256" key="10">
    <source>
        <dbReference type="SAM" id="MobiDB-lite"/>
    </source>
</evidence>
<keyword evidence="7 9" id="KW-0675">Receptor</keyword>
<dbReference type="KEGG" id="aplc:110982612"/>
<name>A0A8B7Z091_ACAPL</name>
<feature type="domain" description="G-protein coupled receptors family 1 profile" evidence="12">
    <location>
        <begin position="37"/>
        <end position="293"/>
    </location>
</feature>
<dbReference type="PRINTS" id="PR00237">
    <property type="entry name" value="GPCRRHODOPSN"/>
</dbReference>
<keyword evidence="13" id="KW-1185">Reference proteome</keyword>
<evidence type="ECO:0000259" key="12">
    <source>
        <dbReference type="PROSITE" id="PS50262"/>
    </source>
</evidence>
<feature type="region of interest" description="Disordered" evidence="10">
    <location>
        <begin position="315"/>
        <end position="341"/>
    </location>
</feature>